<name>A0ABP8Y758_9MICO</name>
<evidence type="ECO:0008006" key="4">
    <source>
        <dbReference type="Google" id="ProtNLM"/>
    </source>
</evidence>
<evidence type="ECO:0000313" key="2">
    <source>
        <dbReference type="EMBL" id="GAA4721604.1"/>
    </source>
</evidence>
<reference evidence="3" key="1">
    <citation type="journal article" date="2019" name="Int. J. Syst. Evol. Microbiol.">
        <title>The Global Catalogue of Microorganisms (GCM) 10K type strain sequencing project: providing services to taxonomists for standard genome sequencing and annotation.</title>
        <authorList>
            <consortium name="The Broad Institute Genomics Platform"/>
            <consortium name="The Broad Institute Genome Sequencing Center for Infectious Disease"/>
            <person name="Wu L."/>
            <person name="Ma J."/>
        </authorList>
    </citation>
    <scope>NUCLEOTIDE SEQUENCE [LARGE SCALE GENOMIC DNA]</scope>
    <source>
        <strain evidence="3">JCM 18063</strain>
    </source>
</reference>
<feature type="compositionally biased region" description="Polar residues" evidence="1">
    <location>
        <begin position="58"/>
        <end position="69"/>
    </location>
</feature>
<evidence type="ECO:0000313" key="3">
    <source>
        <dbReference type="Proteomes" id="UP001500956"/>
    </source>
</evidence>
<dbReference type="EMBL" id="BAABID010000004">
    <property type="protein sequence ID" value="GAA4721604.1"/>
    <property type="molecule type" value="Genomic_DNA"/>
</dbReference>
<dbReference type="SUPFAM" id="SSF52980">
    <property type="entry name" value="Restriction endonuclease-like"/>
    <property type="match status" value="1"/>
</dbReference>
<dbReference type="Proteomes" id="UP001500956">
    <property type="component" value="Unassembled WGS sequence"/>
</dbReference>
<proteinExistence type="predicted"/>
<gene>
    <name evidence="2" type="ORF">GCM10023216_08540</name>
</gene>
<sequence>MPVPDEGGIALRRERQVLQLAAAVASTLRTDFVFSHETAALLHGLSHYRLGEQVHVSQSWKPPSRSSGRQLHRHPVDVPAGDRMLVGGRPVTTLERTLVDCARWLPGDRALVIADSALRAGADPVVVDRVLGDARGRAGVRRARRIVALADPRAESPGESLVRWHLDEHGFDVPDLAVGVSTPVGDSWVDLGWPGLRVGIEFDGAVKYSGGAYGDPAGRLLAEKRRHDALVEAGWVLLRVVWADLTDPARLIARCHRALVAAEARSVRRR</sequence>
<organism evidence="2 3">
    <name type="scientific">Isoptericola chiayiensis</name>
    <dbReference type="NCBI Taxonomy" id="579446"/>
    <lineage>
        <taxon>Bacteria</taxon>
        <taxon>Bacillati</taxon>
        <taxon>Actinomycetota</taxon>
        <taxon>Actinomycetes</taxon>
        <taxon>Micrococcales</taxon>
        <taxon>Promicromonosporaceae</taxon>
        <taxon>Isoptericola</taxon>
    </lineage>
</organism>
<evidence type="ECO:0000256" key="1">
    <source>
        <dbReference type="SAM" id="MobiDB-lite"/>
    </source>
</evidence>
<comment type="caution">
    <text evidence="2">The sequence shown here is derived from an EMBL/GenBank/DDBJ whole genome shotgun (WGS) entry which is preliminary data.</text>
</comment>
<protein>
    <recommendedName>
        <fullName evidence="4">DUF559 domain-containing protein</fullName>
    </recommendedName>
</protein>
<accession>A0ABP8Y758</accession>
<feature type="region of interest" description="Disordered" evidence="1">
    <location>
        <begin position="58"/>
        <end position="80"/>
    </location>
</feature>
<dbReference type="InterPro" id="IPR011335">
    <property type="entry name" value="Restrct_endonuc-II-like"/>
</dbReference>
<keyword evidence="3" id="KW-1185">Reference proteome</keyword>